<dbReference type="EMBL" id="SRLO01000750">
    <property type="protein sequence ID" value="TNN47268.1"/>
    <property type="molecule type" value="Genomic_DNA"/>
</dbReference>
<comment type="caution">
    <text evidence="2">The sequence shown here is derived from an EMBL/GenBank/DDBJ whole genome shotgun (WGS) entry which is preliminary data.</text>
</comment>
<name>A0A4Z2G140_9TELE</name>
<evidence type="ECO:0000313" key="3">
    <source>
        <dbReference type="Proteomes" id="UP000314294"/>
    </source>
</evidence>
<evidence type="ECO:0000313" key="2">
    <source>
        <dbReference type="EMBL" id="TNN47268.1"/>
    </source>
</evidence>
<dbReference type="AlphaFoldDB" id="A0A4Z2G140"/>
<keyword evidence="3" id="KW-1185">Reference proteome</keyword>
<accession>A0A4Z2G140</accession>
<feature type="compositionally biased region" description="Basic and acidic residues" evidence="1">
    <location>
        <begin position="215"/>
        <end position="228"/>
    </location>
</feature>
<feature type="region of interest" description="Disordered" evidence="1">
    <location>
        <begin position="215"/>
        <end position="240"/>
    </location>
</feature>
<protein>
    <submittedName>
        <fullName evidence="2">Uncharacterized protein</fullName>
    </submittedName>
</protein>
<evidence type="ECO:0000256" key="1">
    <source>
        <dbReference type="SAM" id="MobiDB-lite"/>
    </source>
</evidence>
<sequence length="360" mass="37475">MGENTHTGVLMLSVYLGVCDDDGMLSFPSESDDDESVSTNSRDFCEVLVGALALRLSAVVTAAAAAVGLGEDLGSFLMLGLREPLVAALGRWGGISGAGSLSTLSPPLGSSTTGGFSDFLGCFLPMLRRGLAPLSLWAGDFCRPRPPSAPFCAARRSLLGPRPEPLSRPSFLHLVGTLSTGDAGENCLAFLNQLSSCHLLAIGCSGCGGGAGEHETLRMKPSKQKNESRPGPAVTSGEAGRGGSLASLSVVLLSLSLSEPELSEPEPLWLLESSLDCSAPSLLLLSGERVDASMCAKVEAPPPEHTGVVLYLADVFLEAFFAESCSPSLSSLLLSFRSSSRTLRGRRVSLVSLLFIKDSL</sequence>
<gene>
    <name evidence="2" type="ORF">EYF80_042534</name>
</gene>
<organism evidence="2 3">
    <name type="scientific">Liparis tanakae</name>
    <name type="common">Tanaka's snailfish</name>
    <dbReference type="NCBI Taxonomy" id="230148"/>
    <lineage>
        <taxon>Eukaryota</taxon>
        <taxon>Metazoa</taxon>
        <taxon>Chordata</taxon>
        <taxon>Craniata</taxon>
        <taxon>Vertebrata</taxon>
        <taxon>Euteleostomi</taxon>
        <taxon>Actinopterygii</taxon>
        <taxon>Neopterygii</taxon>
        <taxon>Teleostei</taxon>
        <taxon>Neoteleostei</taxon>
        <taxon>Acanthomorphata</taxon>
        <taxon>Eupercaria</taxon>
        <taxon>Perciformes</taxon>
        <taxon>Cottioidei</taxon>
        <taxon>Cottales</taxon>
        <taxon>Liparidae</taxon>
        <taxon>Liparis</taxon>
    </lineage>
</organism>
<proteinExistence type="predicted"/>
<reference evidence="2 3" key="1">
    <citation type="submission" date="2019-03" db="EMBL/GenBank/DDBJ databases">
        <title>First draft genome of Liparis tanakae, snailfish: a comprehensive survey of snailfish specific genes.</title>
        <authorList>
            <person name="Kim W."/>
            <person name="Song I."/>
            <person name="Jeong J.-H."/>
            <person name="Kim D."/>
            <person name="Kim S."/>
            <person name="Ryu S."/>
            <person name="Song J.Y."/>
            <person name="Lee S.K."/>
        </authorList>
    </citation>
    <scope>NUCLEOTIDE SEQUENCE [LARGE SCALE GENOMIC DNA]</scope>
    <source>
        <tissue evidence="2">Muscle</tissue>
    </source>
</reference>
<dbReference type="Proteomes" id="UP000314294">
    <property type="component" value="Unassembled WGS sequence"/>
</dbReference>